<dbReference type="GO" id="GO:0019867">
    <property type="term" value="C:outer membrane"/>
    <property type="evidence" value="ECO:0007669"/>
    <property type="project" value="InterPro"/>
</dbReference>
<reference evidence="2 3" key="1">
    <citation type="submission" date="2018-04" db="EMBL/GenBank/DDBJ databases">
        <title>Genome sequencing of Flavobacterium sp. HYN0059.</title>
        <authorList>
            <person name="Yi H."/>
            <person name="Baek C."/>
        </authorList>
    </citation>
    <scope>NUCLEOTIDE SEQUENCE [LARGE SCALE GENOMIC DNA]</scope>
    <source>
        <strain evidence="2 3">HYN0059</strain>
    </source>
</reference>
<evidence type="ECO:0000313" key="2">
    <source>
        <dbReference type="EMBL" id="AWH86828.1"/>
    </source>
</evidence>
<organism evidence="2 3">
    <name type="scientific">Flavobacterium album</name>
    <dbReference type="NCBI Taxonomy" id="2175091"/>
    <lineage>
        <taxon>Bacteria</taxon>
        <taxon>Pseudomonadati</taxon>
        <taxon>Bacteroidota</taxon>
        <taxon>Flavobacteriia</taxon>
        <taxon>Flavobacteriales</taxon>
        <taxon>Flavobacteriaceae</taxon>
        <taxon>Flavobacterium</taxon>
    </lineage>
</organism>
<dbReference type="Gene3D" id="2.60.40.4050">
    <property type="match status" value="1"/>
</dbReference>
<dbReference type="CDD" id="cd12820">
    <property type="entry name" value="LbR_YadA-like"/>
    <property type="match status" value="1"/>
</dbReference>
<name>A0A2S1R2B7_9FLAO</name>
<dbReference type="InterPro" id="IPR008640">
    <property type="entry name" value="Adhesin_Head_dom"/>
</dbReference>
<accession>A0A2S1R2B7</accession>
<dbReference type="EMBL" id="CP029186">
    <property type="protein sequence ID" value="AWH86828.1"/>
    <property type="molecule type" value="Genomic_DNA"/>
</dbReference>
<sequence length="456" mass="46460">MKSVITFVFCLLFSGLYAQVGIGTITPNASAVLELKSSSKGLLIPRVSLVSTTDAVTVPSPAAGLLVYNTVSQNDVLPGFYYWDSSWKPLLASAVTGPSWGVAGNTAGSGNFIGTLNYNPFTIKVNNLLMGKLHPGGGISLGINALANDTKGIAIGSGATSAVNTEAMALGISSNAGGYRSSAIGYGSTASSNNAFAGGYSASATGYQSLAIGMNSSATQNNTSAVGYGAAATAYQAGAFGTEASASGQNATAIGFQATATQANSVILGSSSNADNKVGIGTNTPDTRLHVNGTFKLTDGTQANGYVLTSDAAGKASWQKATKVYGQIYYSGSGQALNQYTNVSLPTATVSNGVTVETDGITLPKAGIYRITYTLGLTKSGGSALNAGFMLYLDYSTSVPGSYSVERLSNNSLTTIEKTVMVNCNAYQKISVRPTVSDTNTTYVGGACSLLVELIE</sequence>
<dbReference type="InterPro" id="IPR011049">
    <property type="entry name" value="Serralysin-like_metalloprot_C"/>
</dbReference>
<feature type="domain" description="Trimeric autotransporter adhesin YadA-like head" evidence="1">
    <location>
        <begin position="165"/>
        <end position="188"/>
    </location>
</feature>
<protein>
    <recommendedName>
        <fullName evidence="1">Trimeric autotransporter adhesin YadA-like head domain-containing protein</fullName>
    </recommendedName>
</protein>
<dbReference type="AlphaFoldDB" id="A0A2S1R2B7"/>
<dbReference type="RefSeq" id="WP_108779550.1">
    <property type="nucleotide sequence ID" value="NZ_CP029186.1"/>
</dbReference>
<dbReference type="Gene3D" id="2.150.10.10">
    <property type="entry name" value="Serralysin-like metalloprotease, C-terminal"/>
    <property type="match status" value="1"/>
</dbReference>
<feature type="domain" description="Trimeric autotransporter adhesin YadA-like head" evidence="1">
    <location>
        <begin position="246"/>
        <end position="266"/>
    </location>
</feature>
<feature type="domain" description="Trimeric autotransporter adhesin YadA-like head" evidence="1">
    <location>
        <begin position="204"/>
        <end position="230"/>
    </location>
</feature>
<evidence type="ECO:0000313" key="3">
    <source>
        <dbReference type="Proteomes" id="UP000244929"/>
    </source>
</evidence>
<proteinExistence type="predicted"/>
<keyword evidence="3" id="KW-1185">Reference proteome</keyword>
<dbReference type="SUPFAM" id="SSF101967">
    <property type="entry name" value="Adhesin YadA, collagen-binding domain"/>
    <property type="match status" value="1"/>
</dbReference>
<dbReference type="OrthoDB" id="1247310at2"/>
<dbReference type="Pfam" id="PF05658">
    <property type="entry name" value="YadA_head"/>
    <property type="match status" value="4"/>
</dbReference>
<dbReference type="Proteomes" id="UP000244929">
    <property type="component" value="Chromosome"/>
</dbReference>
<dbReference type="KEGG" id="falb:HYN59_17690"/>
<gene>
    <name evidence="2" type="ORF">HYN59_17690</name>
</gene>
<evidence type="ECO:0000259" key="1">
    <source>
        <dbReference type="Pfam" id="PF05658"/>
    </source>
</evidence>
<feature type="domain" description="Trimeric autotransporter adhesin YadA-like head" evidence="1">
    <location>
        <begin position="138"/>
        <end position="159"/>
    </location>
</feature>